<keyword evidence="1" id="KW-0812">Transmembrane</keyword>
<keyword evidence="1" id="KW-1133">Transmembrane helix</keyword>
<gene>
    <name evidence="2" type="ORF">SAMN05443549_101952</name>
</gene>
<feature type="transmembrane region" description="Helical" evidence="1">
    <location>
        <begin position="6"/>
        <end position="25"/>
    </location>
</feature>
<evidence type="ECO:0000256" key="1">
    <source>
        <dbReference type="SAM" id="Phobius"/>
    </source>
</evidence>
<name>A0A1M5FVJ4_9FLAO</name>
<proteinExistence type="predicted"/>
<reference evidence="3" key="1">
    <citation type="submission" date="2016-11" db="EMBL/GenBank/DDBJ databases">
        <authorList>
            <person name="Varghese N."/>
            <person name="Submissions S."/>
        </authorList>
    </citation>
    <scope>NUCLEOTIDE SEQUENCE [LARGE SCALE GENOMIC DNA]</scope>
    <source>
        <strain evidence="3">DSM 19978</strain>
    </source>
</reference>
<sequence>MQVNKKLVGTGVFLMIIAIILDSYFKKYKKPL</sequence>
<organism evidence="2 3">
    <name type="scientific">Flavobacterium fluvii</name>
    <dbReference type="NCBI Taxonomy" id="468056"/>
    <lineage>
        <taxon>Bacteria</taxon>
        <taxon>Pseudomonadati</taxon>
        <taxon>Bacteroidota</taxon>
        <taxon>Flavobacteriia</taxon>
        <taxon>Flavobacteriales</taxon>
        <taxon>Flavobacteriaceae</taxon>
        <taxon>Flavobacterium</taxon>
    </lineage>
</organism>
<keyword evidence="3" id="KW-1185">Reference proteome</keyword>
<accession>A0A1M5FVJ4</accession>
<dbReference type="Proteomes" id="UP000184516">
    <property type="component" value="Unassembled WGS sequence"/>
</dbReference>
<keyword evidence="1" id="KW-0472">Membrane</keyword>
<dbReference type="AlphaFoldDB" id="A0A1M5FVJ4"/>
<evidence type="ECO:0000313" key="2">
    <source>
        <dbReference type="EMBL" id="SHF95222.1"/>
    </source>
</evidence>
<evidence type="ECO:0000313" key="3">
    <source>
        <dbReference type="Proteomes" id="UP000184516"/>
    </source>
</evidence>
<dbReference type="EMBL" id="FQWB01000001">
    <property type="protein sequence ID" value="SHF95222.1"/>
    <property type="molecule type" value="Genomic_DNA"/>
</dbReference>
<protein>
    <submittedName>
        <fullName evidence="2">Uncharacterized protein</fullName>
    </submittedName>
</protein>